<dbReference type="AlphaFoldDB" id="A0AAT9HH65"/>
<gene>
    <name evidence="1" type="ORF">SHKM778_30530</name>
</gene>
<organism evidence="1">
    <name type="scientific">Streptomyces haneummycinicus</name>
    <dbReference type="NCBI Taxonomy" id="3074435"/>
    <lineage>
        <taxon>Bacteria</taxon>
        <taxon>Bacillati</taxon>
        <taxon>Actinomycetota</taxon>
        <taxon>Actinomycetes</taxon>
        <taxon>Kitasatosporales</taxon>
        <taxon>Streptomycetaceae</taxon>
        <taxon>Streptomyces</taxon>
    </lineage>
</organism>
<sequence>MQTEAGDHVRTALLSVVPQHLGVVPGEESFQLGSALGQARRGDPATARGRLLAGTEFGDGQGGRASARRAYASATAEPGTGMGPLLQVSRSRAVKVSLTLPKIAEM</sequence>
<protein>
    <submittedName>
        <fullName evidence="1">Uncharacterized protein</fullName>
    </submittedName>
</protein>
<dbReference type="EMBL" id="AP035768">
    <property type="protein sequence ID" value="BFO16665.1"/>
    <property type="molecule type" value="Genomic_DNA"/>
</dbReference>
<proteinExistence type="predicted"/>
<name>A0AAT9HH65_9ACTN</name>
<reference evidence="1" key="2">
    <citation type="submission" date="2024-07" db="EMBL/GenBank/DDBJ databases">
        <title>Streptomyces haneummycinica sp. nov., a new antibiotic-producing actinobacterium isolated from marine sediment.</title>
        <authorList>
            <person name="Uemura M."/>
            <person name="Hamada M."/>
            <person name="Hirano S."/>
            <person name="Kobayashi K."/>
            <person name="Ohshiro T."/>
            <person name="Kobayashi T."/>
            <person name="Terahara T."/>
        </authorList>
    </citation>
    <scope>NUCLEOTIDE SEQUENCE</scope>
    <source>
        <strain evidence="1">KM77-8</strain>
    </source>
</reference>
<evidence type="ECO:0000313" key="1">
    <source>
        <dbReference type="EMBL" id="BFO16665.1"/>
    </source>
</evidence>
<reference evidence="1" key="1">
    <citation type="submission" date="2024-06" db="EMBL/GenBank/DDBJ databases">
        <authorList>
            <consortium name="consrtm"/>
            <person name="Uemura M."/>
            <person name="Terahara T."/>
        </authorList>
    </citation>
    <scope>NUCLEOTIDE SEQUENCE</scope>
    <source>
        <strain evidence="1">KM77-8</strain>
    </source>
</reference>
<accession>A0AAT9HH65</accession>